<dbReference type="PANTHER" id="PTHR31973">
    <property type="entry name" value="POLYPROTEIN, PUTATIVE-RELATED"/>
    <property type="match status" value="1"/>
</dbReference>
<protein>
    <recommendedName>
        <fullName evidence="6">SWIM-type domain-containing protein</fullName>
    </recommendedName>
</protein>
<keyword evidence="2 4" id="KW-0863">Zinc-finger</keyword>
<feature type="compositionally biased region" description="Acidic residues" evidence="5">
    <location>
        <begin position="142"/>
        <end position="159"/>
    </location>
</feature>
<evidence type="ECO:0000259" key="6">
    <source>
        <dbReference type="PROSITE" id="PS50966"/>
    </source>
</evidence>
<evidence type="ECO:0000256" key="3">
    <source>
        <dbReference type="ARBA" id="ARBA00022833"/>
    </source>
</evidence>
<feature type="region of interest" description="Disordered" evidence="5">
    <location>
        <begin position="133"/>
        <end position="193"/>
    </location>
</feature>
<accession>A0ABQ7VXI1</accession>
<gene>
    <name evidence="7" type="ORF">KY290_009621</name>
</gene>
<feature type="domain" description="SWIM-type" evidence="6">
    <location>
        <begin position="441"/>
        <end position="470"/>
    </location>
</feature>
<dbReference type="PANTHER" id="PTHR31973:SF191">
    <property type="entry name" value="OS05G0489400 PROTEIN"/>
    <property type="match status" value="1"/>
</dbReference>
<reference evidence="7 8" key="1">
    <citation type="journal article" date="2021" name="bioRxiv">
        <title>Chromosome-scale and haplotype-resolved genome assembly of a tetraploid potato cultivar.</title>
        <authorList>
            <person name="Sun H."/>
            <person name="Jiao W.-B."/>
            <person name="Krause K."/>
            <person name="Campoy J.A."/>
            <person name="Goel M."/>
            <person name="Folz-Donahue K."/>
            <person name="Kukat C."/>
            <person name="Huettel B."/>
            <person name="Schneeberger K."/>
        </authorList>
    </citation>
    <scope>NUCLEOTIDE SEQUENCE [LARGE SCALE GENOMIC DNA]</scope>
    <source>
        <strain evidence="7">SolTubOtavaFocal</strain>
        <tissue evidence="7">Leaves</tissue>
    </source>
</reference>
<dbReference type="Proteomes" id="UP000826656">
    <property type="component" value="Unassembled WGS sequence"/>
</dbReference>
<name>A0ABQ7VXI1_SOLTU</name>
<dbReference type="Pfam" id="PF04434">
    <property type="entry name" value="SWIM"/>
    <property type="match status" value="1"/>
</dbReference>
<dbReference type="InterPro" id="IPR006564">
    <property type="entry name" value="Znf_PMZ"/>
</dbReference>
<keyword evidence="1" id="KW-0479">Metal-binding</keyword>
<evidence type="ECO:0000256" key="1">
    <source>
        <dbReference type="ARBA" id="ARBA00022723"/>
    </source>
</evidence>
<dbReference type="Pfam" id="PF10551">
    <property type="entry name" value="MULE"/>
    <property type="match status" value="1"/>
</dbReference>
<proteinExistence type="predicted"/>
<dbReference type="EMBL" id="JAIVGD010000005">
    <property type="protein sequence ID" value="KAH0772484.1"/>
    <property type="molecule type" value="Genomic_DNA"/>
</dbReference>
<evidence type="ECO:0000313" key="8">
    <source>
        <dbReference type="Proteomes" id="UP000826656"/>
    </source>
</evidence>
<dbReference type="InterPro" id="IPR018289">
    <property type="entry name" value="MULE_transposase_dom"/>
</dbReference>
<dbReference type="InterPro" id="IPR007527">
    <property type="entry name" value="Znf_SWIM"/>
</dbReference>
<dbReference type="SMART" id="SM00575">
    <property type="entry name" value="ZnF_PMZ"/>
    <property type="match status" value="1"/>
</dbReference>
<keyword evidence="3" id="KW-0862">Zinc</keyword>
<organism evidence="7 8">
    <name type="scientific">Solanum tuberosum</name>
    <name type="common">Potato</name>
    <dbReference type="NCBI Taxonomy" id="4113"/>
    <lineage>
        <taxon>Eukaryota</taxon>
        <taxon>Viridiplantae</taxon>
        <taxon>Streptophyta</taxon>
        <taxon>Embryophyta</taxon>
        <taxon>Tracheophyta</taxon>
        <taxon>Spermatophyta</taxon>
        <taxon>Magnoliopsida</taxon>
        <taxon>eudicotyledons</taxon>
        <taxon>Gunneridae</taxon>
        <taxon>Pentapetalae</taxon>
        <taxon>asterids</taxon>
        <taxon>lamiids</taxon>
        <taxon>Solanales</taxon>
        <taxon>Solanaceae</taxon>
        <taxon>Solanoideae</taxon>
        <taxon>Solaneae</taxon>
        <taxon>Solanum</taxon>
    </lineage>
</organism>
<feature type="compositionally biased region" description="Basic and acidic residues" evidence="5">
    <location>
        <begin position="160"/>
        <end position="185"/>
    </location>
</feature>
<keyword evidence="8" id="KW-1185">Reference proteome</keyword>
<evidence type="ECO:0000256" key="2">
    <source>
        <dbReference type="ARBA" id="ARBA00022771"/>
    </source>
</evidence>
<dbReference type="InterPro" id="IPR058594">
    <property type="entry name" value="PB1-like_dom_pln"/>
</dbReference>
<dbReference type="Pfam" id="PF26130">
    <property type="entry name" value="PB1-like"/>
    <property type="match status" value="1"/>
</dbReference>
<comment type="caution">
    <text evidence="7">The sequence shown here is derived from an EMBL/GenBank/DDBJ whole genome shotgun (WGS) entry which is preliminary data.</text>
</comment>
<dbReference type="PROSITE" id="PS50966">
    <property type="entry name" value="ZF_SWIM"/>
    <property type="match status" value="1"/>
</dbReference>
<evidence type="ECO:0000256" key="4">
    <source>
        <dbReference type="PROSITE-ProRule" id="PRU00325"/>
    </source>
</evidence>
<evidence type="ECO:0000256" key="5">
    <source>
        <dbReference type="SAM" id="MobiDB-lite"/>
    </source>
</evidence>
<sequence length="494" mass="56618">MILRPEGGTAPPYDSIHDALKISMKVTHGGFMKHQPKKHYFGGHVQFIDHVDVSEIKLYQFKNMAEICGYDNESVAFWHKYGRLGEKMRLVSTDFEANLVFRNIPRDRVIEVYFEHLDSYIGMDISNNVEQNRKEGGAEYSSSDDDFEDSDNDLSDELDILERSENGTREYEVSEEVRKNMAHEDGDSDCVNSEGFKSLESGSNSDGMNFTVFNPNTDGLYPILALELIINSKKEFKNPVITHEEGFKSGCRKIVGVDGCWLKGPMYGTQLLTVVGIDHHNNIYPVAYVVVEKENRESWAWFLDHLKLDLEIDDGAHWTFMAGFGGNTLRNALWKAASATTVRWFDEHMVEIFDLNPEAANCMILDARDKPIITLLEKVRYMLMTRMQAIRDKSAKWSSDDICPRIKNVFWKSQAAAAEYIPRKSNEWNYELIGTNITEIWAINLLNRKCSCRKWNLTCKHAIAAIWAKNDEISSYIDDCYKVELIEGVSMIDN</sequence>
<evidence type="ECO:0000313" key="7">
    <source>
        <dbReference type="EMBL" id="KAH0772484.1"/>
    </source>
</evidence>